<dbReference type="EMBL" id="VUNI01000001">
    <property type="protein sequence ID" value="MST73663.1"/>
    <property type="molecule type" value="Genomic_DNA"/>
</dbReference>
<dbReference type="Pfam" id="PF09960">
    <property type="entry name" value="DUF2194"/>
    <property type="match status" value="1"/>
</dbReference>
<dbReference type="Proteomes" id="UP000474024">
    <property type="component" value="Unassembled WGS sequence"/>
</dbReference>
<proteinExistence type="predicted"/>
<dbReference type="AlphaFoldDB" id="A0A6L5YMH9"/>
<protein>
    <submittedName>
        <fullName evidence="2">DUF2194 domain-containing protein</fullName>
    </submittedName>
</protein>
<keyword evidence="1" id="KW-1133">Transmembrane helix</keyword>
<accession>A0A6L5YMH9</accession>
<comment type="caution">
    <text evidence="2">The sequence shown here is derived from an EMBL/GenBank/DDBJ whole genome shotgun (WGS) entry which is preliminary data.</text>
</comment>
<feature type="transmembrane region" description="Helical" evidence="1">
    <location>
        <begin position="12"/>
        <end position="34"/>
    </location>
</feature>
<evidence type="ECO:0000256" key="1">
    <source>
        <dbReference type="SAM" id="Phobius"/>
    </source>
</evidence>
<dbReference type="InterPro" id="IPR018695">
    <property type="entry name" value="DUF2194"/>
</dbReference>
<evidence type="ECO:0000313" key="3">
    <source>
        <dbReference type="Proteomes" id="UP000474024"/>
    </source>
</evidence>
<keyword evidence="1" id="KW-0812">Transmembrane</keyword>
<name>A0A6L5YMH9_9FIRM</name>
<reference evidence="2 3" key="1">
    <citation type="submission" date="2019-08" db="EMBL/GenBank/DDBJ databases">
        <title>In-depth cultivation of the pig gut microbiome towards novel bacterial diversity and tailored functional studies.</title>
        <authorList>
            <person name="Wylensek D."/>
            <person name="Hitch T.C.A."/>
            <person name="Clavel T."/>
        </authorList>
    </citation>
    <scope>NUCLEOTIDE SEQUENCE [LARGE SCALE GENOMIC DNA]</scope>
    <source>
        <strain evidence="2 3">MUC/MUC-530-WT-4D</strain>
    </source>
</reference>
<keyword evidence="3" id="KW-1185">Reference proteome</keyword>
<gene>
    <name evidence="2" type="ORF">FYJ75_01255</name>
</gene>
<sequence length="626" mass="70896">MNRWSRKMVSKRNFVSIVIIMGVLLFLFQFSMVIRDSQSQYDVNTDYTQKQPDGINAWNGETMSMDSLTEESPDYVLYLGTADGEMHSQVSSWCSYTKRNLICMQNVMDCPENPGKIPSIAILESEKLADGDALDRIESWEQQGTTIIFGSLDDALAIGQNDRLKAFLGIQTVRENETELYGVRLFPEFLLGGGTDYAASTKEEQMERQDMQLTVPWYQVGTGTKVYMTGIFQDQEMKDFGGTLENEELPALIWRNSPQKGFVFAVCGDYMKDCTAIGILDGMISDISSYNIYPVVNAQNLSVVDFPEFANENDDAMQKNYSRSATVSERDIIWPAFVALADQSKMKITCFMTPELDYADDNDPQENQLVFYLKQMKEINAEAGLALNSVTDISLADKLAKDEKFWSKQKCDYRFGAAYAESAQIEDVVANQDTAPIADVGTVTCEYTKNQPLVSYCSDAVTLQMATSDGVDYTYRDDLRMRSVQSALAYTNVMLNMQKILWPEHEEDSWEIVQERFSSNLLTFWKPFEAFSATTLSESDQRTRSLLNMNYSDTRTENDITLQVSGVKDTGWFILRTHGEEIDSMDGGNWTELESGAYLIETTGEQAVIHMKKQGLHYYTDDQTKN</sequence>
<keyword evidence="1" id="KW-0472">Membrane</keyword>
<evidence type="ECO:0000313" key="2">
    <source>
        <dbReference type="EMBL" id="MST73663.1"/>
    </source>
</evidence>
<organism evidence="2 3">
    <name type="scientific">Roseburia porci</name>
    <dbReference type="NCBI Taxonomy" id="2605790"/>
    <lineage>
        <taxon>Bacteria</taxon>
        <taxon>Bacillati</taxon>
        <taxon>Bacillota</taxon>
        <taxon>Clostridia</taxon>
        <taxon>Lachnospirales</taxon>
        <taxon>Lachnospiraceae</taxon>
        <taxon>Roseburia</taxon>
    </lineage>
</organism>